<gene>
    <name evidence="10" type="ORF">Tsubulata_032859</name>
</gene>
<dbReference type="PROSITE" id="PS00216">
    <property type="entry name" value="SUGAR_TRANSPORT_1"/>
    <property type="match status" value="1"/>
</dbReference>
<dbReference type="InterPro" id="IPR020846">
    <property type="entry name" value="MFS_dom"/>
</dbReference>
<dbReference type="InterPro" id="IPR005829">
    <property type="entry name" value="Sugar_transporter_CS"/>
</dbReference>
<keyword evidence="5 8" id="KW-0812">Transmembrane</keyword>
<keyword evidence="7 8" id="KW-0472">Membrane</keyword>
<evidence type="ECO:0000256" key="1">
    <source>
        <dbReference type="ARBA" id="ARBA00004141"/>
    </source>
</evidence>
<feature type="transmembrane region" description="Helical" evidence="8">
    <location>
        <begin position="158"/>
        <end position="180"/>
    </location>
</feature>
<evidence type="ECO:0000313" key="10">
    <source>
        <dbReference type="EMBL" id="KAJ4850859.1"/>
    </source>
</evidence>
<evidence type="ECO:0000259" key="9">
    <source>
        <dbReference type="PROSITE" id="PS50850"/>
    </source>
</evidence>
<protein>
    <recommendedName>
        <fullName evidence="9">Major facilitator superfamily (MFS) profile domain-containing protein</fullName>
    </recommendedName>
</protein>
<feature type="transmembrane region" description="Helical" evidence="8">
    <location>
        <begin position="7"/>
        <end position="34"/>
    </location>
</feature>
<dbReference type="GO" id="GO:0016020">
    <property type="term" value="C:membrane"/>
    <property type="evidence" value="ECO:0007669"/>
    <property type="project" value="UniProtKB-SubCell"/>
</dbReference>
<dbReference type="Proteomes" id="UP001141552">
    <property type="component" value="Unassembled WGS sequence"/>
</dbReference>
<proteinExistence type="inferred from homology"/>
<dbReference type="Pfam" id="PF00083">
    <property type="entry name" value="Sugar_tr"/>
    <property type="match status" value="1"/>
</dbReference>
<keyword evidence="4" id="KW-0762">Sugar transport</keyword>
<feature type="transmembrane region" description="Helical" evidence="8">
    <location>
        <begin position="283"/>
        <end position="304"/>
    </location>
</feature>
<evidence type="ECO:0000256" key="4">
    <source>
        <dbReference type="ARBA" id="ARBA00022597"/>
    </source>
</evidence>
<comment type="similarity">
    <text evidence="2">Belongs to the major facilitator superfamily. Sugar transporter (TC 2.A.1.1) family.</text>
</comment>
<keyword evidence="11" id="KW-1185">Reference proteome</keyword>
<comment type="subcellular location">
    <subcellularLocation>
        <location evidence="1">Membrane</location>
        <topology evidence="1">Multi-pass membrane protein</topology>
    </subcellularLocation>
</comment>
<dbReference type="PANTHER" id="PTHR48021:SF93">
    <property type="entry name" value="SUGAR TRANSPORTER ERD6-LIKE 1-RELATED"/>
    <property type="match status" value="1"/>
</dbReference>
<accession>A0A9Q0JR00</accession>
<feature type="transmembrane region" description="Helical" evidence="8">
    <location>
        <begin position="187"/>
        <end position="209"/>
    </location>
</feature>
<dbReference type="SUPFAM" id="SSF103473">
    <property type="entry name" value="MFS general substrate transporter"/>
    <property type="match status" value="1"/>
</dbReference>
<comment type="caution">
    <text evidence="10">The sequence shown here is derived from an EMBL/GenBank/DDBJ whole genome shotgun (WGS) entry which is preliminary data.</text>
</comment>
<evidence type="ECO:0000256" key="6">
    <source>
        <dbReference type="ARBA" id="ARBA00022989"/>
    </source>
</evidence>
<evidence type="ECO:0000256" key="5">
    <source>
        <dbReference type="ARBA" id="ARBA00022692"/>
    </source>
</evidence>
<name>A0A9Q0JR00_9ROSI</name>
<dbReference type="PROSITE" id="PS50850">
    <property type="entry name" value="MFS"/>
    <property type="match status" value="1"/>
</dbReference>
<evidence type="ECO:0000256" key="7">
    <source>
        <dbReference type="ARBA" id="ARBA00023136"/>
    </source>
</evidence>
<feature type="transmembrane region" description="Helical" evidence="8">
    <location>
        <begin position="221"/>
        <end position="245"/>
    </location>
</feature>
<dbReference type="InterPro" id="IPR036259">
    <property type="entry name" value="MFS_trans_sf"/>
</dbReference>
<organism evidence="10 11">
    <name type="scientific">Turnera subulata</name>
    <dbReference type="NCBI Taxonomy" id="218843"/>
    <lineage>
        <taxon>Eukaryota</taxon>
        <taxon>Viridiplantae</taxon>
        <taxon>Streptophyta</taxon>
        <taxon>Embryophyta</taxon>
        <taxon>Tracheophyta</taxon>
        <taxon>Spermatophyta</taxon>
        <taxon>Magnoliopsida</taxon>
        <taxon>eudicotyledons</taxon>
        <taxon>Gunneridae</taxon>
        <taxon>Pentapetalae</taxon>
        <taxon>rosids</taxon>
        <taxon>fabids</taxon>
        <taxon>Malpighiales</taxon>
        <taxon>Passifloraceae</taxon>
        <taxon>Turnera</taxon>
    </lineage>
</organism>
<dbReference type="OrthoDB" id="6612291at2759"/>
<evidence type="ECO:0000256" key="3">
    <source>
        <dbReference type="ARBA" id="ARBA00022448"/>
    </source>
</evidence>
<feature type="domain" description="Major facilitator superfamily (MFS) profile" evidence="9">
    <location>
        <begin position="1"/>
        <end position="311"/>
    </location>
</feature>
<dbReference type="AlphaFoldDB" id="A0A9Q0JR00"/>
<sequence>MELINMFVFLISVFLGKLCLQLMVSFGFAILFVAGNVIHWRTLSVIAAIPGLVQLIGLFFIPESPRWLAQKGLEKEFEAALIGLRGQSSDTYQEALAIRETAEMSQHKSGTRVLDLFQKKYAHSVIVGVGLMLLQQFMGNSGLAYYASIIFQKADISATIGSSVAAAVEIVAAITGMLLIDKYGRRTLLMVSCSGTSLCLFLVGLSFSLQKLQNLKEVTPILAFVGLSGIGGAFSLGMAGIPWVIMSEIFPLNVKATAGSLVTLTNWVCSWIVTYAFNFMMEWSSAGTFFFFTGVCGFTVLFTWKMVPETKGRTLEEIQASITRFPQLS</sequence>
<dbReference type="InterPro" id="IPR005828">
    <property type="entry name" value="MFS_sugar_transport-like"/>
</dbReference>
<dbReference type="Gene3D" id="1.20.1250.20">
    <property type="entry name" value="MFS general substrate transporter like domains"/>
    <property type="match status" value="1"/>
</dbReference>
<reference evidence="10" key="2">
    <citation type="journal article" date="2023" name="Plants (Basel)">
        <title>Annotation of the Turnera subulata (Passifloraceae) Draft Genome Reveals the S-Locus Evolved after the Divergence of Turneroideae from Passifloroideae in a Stepwise Manner.</title>
        <authorList>
            <person name="Henning P.M."/>
            <person name="Roalson E.H."/>
            <person name="Mir W."/>
            <person name="McCubbin A.G."/>
            <person name="Shore J.S."/>
        </authorList>
    </citation>
    <scope>NUCLEOTIDE SEQUENCE</scope>
    <source>
        <strain evidence="10">F60SS</strain>
    </source>
</reference>
<feature type="transmembrane region" description="Helical" evidence="8">
    <location>
        <begin position="257"/>
        <end position="277"/>
    </location>
</feature>
<dbReference type="GO" id="GO:0022857">
    <property type="term" value="F:transmembrane transporter activity"/>
    <property type="evidence" value="ECO:0007669"/>
    <property type="project" value="InterPro"/>
</dbReference>
<feature type="transmembrane region" description="Helical" evidence="8">
    <location>
        <begin position="121"/>
        <end position="138"/>
    </location>
</feature>
<dbReference type="EMBL" id="JAKUCV010000198">
    <property type="protein sequence ID" value="KAJ4850859.1"/>
    <property type="molecule type" value="Genomic_DNA"/>
</dbReference>
<reference evidence="10" key="1">
    <citation type="submission" date="2022-02" db="EMBL/GenBank/DDBJ databases">
        <authorList>
            <person name="Henning P.M."/>
            <person name="McCubbin A.G."/>
            <person name="Shore J.S."/>
        </authorList>
    </citation>
    <scope>NUCLEOTIDE SEQUENCE</scope>
    <source>
        <strain evidence="10">F60SS</strain>
        <tissue evidence="10">Leaves</tissue>
    </source>
</reference>
<keyword evidence="6 8" id="KW-1133">Transmembrane helix</keyword>
<feature type="transmembrane region" description="Helical" evidence="8">
    <location>
        <begin position="40"/>
        <end position="61"/>
    </location>
</feature>
<dbReference type="InterPro" id="IPR050549">
    <property type="entry name" value="MFS_Trehalose_Transporter"/>
</dbReference>
<keyword evidence="3" id="KW-0813">Transport</keyword>
<dbReference type="PANTHER" id="PTHR48021">
    <property type="match status" value="1"/>
</dbReference>
<evidence type="ECO:0000256" key="2">
    <source>
        <dbReference type="ARBA" id="ARBA00010992"/>
    </source>
</evidence>
<evidence type="ECO:0000256" key="8">
    <source>
        <dbReference type="SAM" id="Phobius"/>
    </source>
</evidence>
<evidence type="ECO:0000313" key="11">
    <source>
        <dbReference type="Proteomes" id="UP001141552"/>
    </source>
</evidence>